<evidence type="ECO:0000313" key="2">
    <source>
        <dbReference type="EMBL" id="KAK3583039.1"/>
    </source>
</evidence>
<feature type="region of interest" description="Disordered" evidence="1">
    <location>
        <begin position="46"/>
        <end position="67"/>
    </location>
</feature>
<evidence type="ECO:0000256" key="1">
    <source>
        <dbReference type="SAM" id="MobiDB-lite"/>
    </source>
</evidence>
<reference evidence="2" key="1">
    <citation type="journal article" date="2021" name="Genome Biol. Evol.">
        <title>A High-Quality Reference Genome for a Parasitic Bivalve with Doubly Uniparental Inheritance (Bivalvia: Unionida).</title>
        <authorList>
            <person name="Smith C.H."/>
        </authorList>
    </citation>
    <scope>NUCLEOTIDE SEQUENCE</scope>
    <source>
        <strain evidence="2">CHS0354</strain>
    </source>
</reference>
<gene>
    <name evidence="2" type="ORF">CHS0354_005685</name>
</gene>
<sequence length="67" mass="7568">MTAERVVLLINLLGTVKSMLERQPLSRKIQEHQFRISQSATYTSMSLMQQSLPGPDLTDQPSQDPPQ</sequence>
<comment type="caution">
    <text evidence="2">The sequence shown here is derived from an EMBL/GenBank/DDBJ whole genome shotgun (WGS) entry which is preliminary data.</text>
</comment>
<dbReference type="Proteomes" id="UP001195483">
    <property type="component" value="Unassembled WGS sequence"/>
</dbReference>
<keyword evidence="3" id="KW-1185">Reference proteome</keyword>
<organism evidence="2 3">
    <name type="scientific">Potamilus streckersoni</name>
    <dbReference type="NCBI Taxonomy" id="2493646"/>
    <lineage>
        <taxon>Eukaryota</taxon>
        <taxon>Metazoa</taxon>
        <taxon>Spiralia</taxon>
        <taxon>Lophotrochozoa</taxon>
        <taxon>Mollusca</taxon>
        <taxon>Bivalvia</taxon>
        <taxon>Autobranchia</taxon>
        <taxon>Heteroconchia</taxon>
        <taxon>Palaeoheterodonta</taxon>
        <taxon>Unionida</taxon>
        <taxon>Unionoidea</taxon>
        <taxon>Unionidae</taxon>
        <taxon>Ambleminae</taxon>
        <taxon>Lampsilini</taxon>
        <taxon>Potamilus</taxon>
    </lineage>
</organism>
<reference evidence="2" key="2">
    <citation type="journal article" date="2021" name="Genome Biol. Evol.">
        <title>Developing a high-quality reference genome for a parasitic bivalve with doubly uniparental inheritance (Bivalvia: Unionida).</title>
        <authorList>
            <person name="Smith C.H."/>
        </authorList>
    </citation>
    <scope>NUCLEOTIDE SEQUENCE</scope>
    <source>
        <strain evidence="2">CHS0354</strain>
        <tissue evidence="2">Mantle</tissue>
    </source>
</reference>
<dbReference type="EMBL" id="JAEAOA010000398">
    <property type="protein sequence ID" value="KAK3583039.1"/>
    <property type="molecule type" value="Genomic_DNA"/>
</dbReference>
<dbReference type="AlphaFoldDB" id="A0AAE0S0V1"/>
<evidence type="ECO:0000313" key="3">
    <source>
        <dbReference type="Proteomes" id="UP001195483"/>
    </source>
</evidence>
<accession>A0AAE0S0V1</accession>
<proteinExistence type="predicted"/>
<feature type="non-terminal residue" evidence="2">
    <location>
        <position position="67"/>
    </location>
</feature>
<name>A0AAE0S0V1_9BIVA</name>
<protein>
    <submittedName>
        <fullName evidence="2">Uncharacterized protein</fullName>
    </submittedName>
</protein>
<reference evidence="2" key="3">
    <citation type="submission" date="2023-05" db="EMBL/GenBank/DDBJ databases">
        <authorList>
            <person name="Smith C.H."/>
        </authorList>
    </citation>
    <scope>NUCLEOTIDE SEQUENCE</scope>
    <source>
        <strain evidence="2">CHS0354</strain>
        <tissue evidence="2">Mantle</tissue>
    </source>
</reference>